<evidence type="ECO:0000313" key="3">
    <source>
        <dbReference type="Proteomes" id="UP000623608"/>
    </source>
</evidence>
<gene>
    <name evidence="2" type="ORF">Ate02nite_55360</name>
</gene>
<evidence type="ECO:0000313" key="2">
    <source>
        <dbReference type="EMBL" id="GIF22806.1"/>
    </source>
</evidence>
<sequence length="127" mass="13185">MPERVVVVPVLVELGERRIAQPVAPGRVGVAGQHQQADRDRQPVRRQDAQGAPPQVAAGSGPAGAVRDRPGERPEQQEPGEHEEDRDADVEPGDQATPLTGAPAGGDSDVDTGHGGGTQGAERVEGR</sequence>
<reference evidence="2" key="1">
    <citation type="submission" date="2021-01" db="EMBL/GenBank/DDBJ databases">
        <title>Whole genome shotgun sequence of Actinoplanes tereljensis NBRC 105297.</title>
        <authorList>
            <person name="Komaki H."/>
            <person name="Tamura T."/>
        </authorList>
    </citation>
    <scope>NUCLEOTIDE SEQUENCE</scope>
    <source>
        <strain evidence="2">NBRC 105297</strain>
    </source>
</reference>
<dbReference type="Proteomes" id="UP000623608">
    <property type="component" value="Unassembled WGS sequence"/>
</dbReference>
<proteinExistence type="predicted"/>
<accession>A0A919TUG6</accession>
<feature type="compositionally biased region" description="Basic and acidic residues" evidence="1">
    <location>
        <begin position="36"/>
        <end position="48"/>
    </location>
</feature>
<organism evidence="2 3">
    <name type="scientific">Paractinoplanes tereljensis</name>
    <dbReference type="NCBI Taxonomy" id="571912"/>
    <lineage>
        <taxon>Bacteria</taxon>
        <taxon>Bacillati</taxon>
        <taxon>Actinomycetota</taxon>
        <taxon>Actinomycetes</taxon>
        <taxon>Micromonosporales</taxon>
        <taxon>Micromonosporaceae</taxon>
        <taxon>Paractinoplanes</taxon>
    </lineage>
</organism>
<feature type="region of interest" description="Disordered" evidence="1">
    <location>
        <begin position="23"/>
        <end position="127"/>
    </location>
</feature>
<comment type="caution">
    <text evidence="2">The sequence shown here is derived from an EMBL/GenBank/DDBJ whole genome shotgun (WGS) entry which is preliminary data.</text>
</comment>
<evidence type="ECO:0000256" key="1">
    <source>
        <dbReference type="SAM" id="MobiDB-lite"/>
    </source>
</evidence>
<feature type="compositionally biased region" description="Basic and acidic residues" evidence="1">
    <location>
        <begin position="66"/>
        <end position="85"/>
    </location>
</feature>
<keyword evidence="3" id="KW-1185">Reference proteome</keyword>
<protein>
    <submittedName>
        <fullName evidence="2">Uncharacterized protein</fullName>
    </submittedName>
</protein>
<dbReference type="EMBL" id="BOMY01000035">
    <property type="protein sequence ID" value="GIF22806.1"/>
    <property type="molecule type" value="Genomic_DNA"/>
</dbReference>
<name>A0A919TUG6_9ACTN</name>
<dbReference type="AlphaFoldDB" id="A0A919TUG6"/>